<dbReference type="AlphaFoldDB" id="A0AAE4ARW9"/>
<gene>
    <name evidence="9" type="ORF">J2S73_000985</name>
</gene>
<comment type="cofactor">
    <cofactor evidence="1">
        <name>Fe(3+)</name>
        <dbReference type="ChEBI" id="CHEBI:29034"/>
    </cofactor>
</comment>
<dbReference type="GO" id="GO:0009712">
    <property type="term" value="P:catechol-containing compound metabolic process"/>
    <property type="evidence" value="ECO:0007669"/>
    <property type="project" value="InterPro"/>
</dbReference>
<dbReference type="EMBL" id="JAUSUL010000001">
    <property type="protein sequence ID" value="MDQ0314548.1"/>
    <property type="molecule type" value="Genomic_DNA"/>
</dbReference>
<keyword evidence="4" id="KW-0223">Dioxygenase</keyword>
<dbReference type="Pfam" id="PF04444">
    <property type="entry name" value="Dioxygenase_N"/>
    <property type="match status" value="1"/>
</dbReference>
<keyword evidence="3" id="KW-0479">Metal-binding</keyword>
<evidence type="ECO:0000256" key="4">
    <source>
        <dbReference type="ARBA" id="ARBA00022964"/>
    </source>
</evidence>
<dbReference type="InterPro" id="IPR007535">
    <property type="entry name" value="Catechol_dOase_N"/>
</dbReference>
<sequence length="291" mass="31996">MPASTMPTHTMEAASRAAAERFRRADRDPSPFLASAVEHLHALIRETRPSQEDWRAAIEFLTATGHAVDDKRQEWMLLSDVLGVSALVEELNAPRPLGATPNTVRGVFYRADAPRYPLGTDISLDGKGDPLTVRGRVVDLDGHPIAGATVETWQANAQGRYENQEPEAQPEHNLRGVFTTGADGGFHYRTVKPAGYALPDDGPVGALFRRIGCPMRRPAHLHFIIRAEPYETISTHVFDGNDPDLSDDALFGVRPELIGDFVPVCDPSGGRAWALDFTFVMARAKPKRDRP</sequence>
<evidence type="ECO:0000256" key="1">
    <source>
        <dbReference type="ARBA" id="ARBA00001965"/>
    </source>
</evidence>
<keyword evidence="6" id="KW-0408">Iron</keyword>
<dbReference type="Pfam" id="PF00775">
    <property type="entry name" value="Dioxygenase_C"/>
    <property type="match status" value="1"/>
</dbReference>
<proteinExistence type="inferred from homology"/>
<dbReference type="InterPro" id="IPR000627">
    <property type="entry name" value="Intradiol_dOase_C"/>
</dbReference>
<feature type="domain" description="Intradiol ring-cleavage dioxygenases" evidence="7">
    <location>
        <begin position="126"/>
        <end position="280"/>
    </location>
</feature>
<evidence type="ECO:0000256" key="6">
    <source>
        <dbReference type="ARBA" id="ARBA00023004"/>
    </source>
</evidence>
<protein>
    <submittedName>
        <fullName evidence="9">Protocatechuate 3,4-dioxygenase beta subunit</fullName>
    </submittedName>
</protein>
<feature type="domain" description="Catechol dioxygenase N-terminal" evidence="8">
    <location>
        <begin position="34"/>
        <end position="99"/>
    </location>
</feature>
<comment type="caution">
    <text evidence="9">The sequence shown here is derived from an EMBL/GenBank/DDBJ whole genome shotgun (WGS) entry which is preliminary data.</text>
</comment>
<dbReference type="GO" id="GO:0008199">
    <property type="term" value="F:ferric iron binding"/>
    <property type="evidence" value="ECO:0007669"/>
    <property type="project" value="InterPro"/>
</dbReference>
<evidence type="ECO:0000256" key="2">
    <source>
        <dbReference type="ARBA" id="ARBA00007825"/>
    </source>
</evidence>
<dbReference type="GO" id="GO:0018576">
    <property type="term" value="F:catechol 1,2-dioxygenase activity"/>
    <property type="evidence" value="ECO:0007669"/>
    <property type="project" value="InterPro"/>
</dbReference>
<dbReference type="RefSeq" id="WP_306884326.1">
    <property type="nucleotide sequence ID" value="NZ_JAUSUL010000001.1"/>
</dbReference>
<keyword evidence="10" id="KW-1185">Reference proteome</keyword>
<reference evidence="9" key="1">
    <citation type="submission" date="2023-07" db="EMBL/GenBank/DDBJ databases">
        <title>Genomic Encyclopedia of Type Strains, Phase IV (KMG-IV): sequencing the most valuable type-strain genomes for metagenomic binning, comparative biology and taxonomic classification.</title>
        <authorList>
            <person name="Goeker M."/>
        </authorList>
    </citation>
    <scope>NUCLEOTIDE SEQUENCE</scope>
    <source>
        <strain evidence="9">DSM 21202</strain>
    </source>
</reference>
<comment type="similarity">
    <text evidence="2">Belongs to the intradiol ring-cleavage dioxygenase family.</text>
</comment>
<dbReference type="Gene3D" id="2.60.130.10">
    <property type="entry name" value="Aromatic compound dioxygenase"/>
    <property type="match status" value="1"/>
</dbReference>
<dbReference type="SUPFAM" id="SSF49482">
    <property type="entry name" value="Aromatic compound dioxygenase"/>
    <property type="match status" value="1"/>
</dbReference>
<dbReference type="Proteomes" id="UP001229244">
    <property type="component" value="Unassembled WGS sequence"/>
</dbReference>
<name>A0AAE4ARW9_9HYPH</name>
<evidence type="ECO:0000313" key="10">
    <source>
        <dbReference type="Proteomes" id="UP001229244"/>
    </source>
</evidence>
<accession>A0AAE4ARW9</accession>
<dbReference type="PANTHER" id="PTHR33711">
    <property type="entry name" value="DIOXYGENASE, PUTATIVE (AFU_ORTHOLOGUE AFUA_2G02910)-RELATED"/>
    <property type="match status" value="1"/>
</dbReference>
<dbReference type="InterPro" id="IPR050770">
    <property type="entry name" value="Intradiol_RC_Dioxygenase"/>
</dbReference>
<evidence type="ECO:0000259" key="8">
    <source>
        <dbReference type="Pfam" id="PF04444"/>
    </source>
</evidence>
<evidence type="ECO:0000259" key="7">
    <source>
        <dbReference type="Pfam" id="PF00775"/>
    </source>
</evidence>
<dbReference type="PANTHER" id="PTHR33711:SF7">
    <property type="entry name" value="INTRADIOL RING-CLEAVAGE DIOXYGENASES DOMAIN-CONTAINING PROTEIN-RELATED"/>
    <property type="match status" value="1"/>
</dbReference>
<evidence type="ECO:0000256" key="5">
    <source>
        <dbReference type="ARBA" id="ARBA00023002"/>
    </source>
</evidence>
<keyword evidence="5" id="KW-0560">Oxidoreductase</keyword>
<evidence type="ECO:0000256" key="3">
    <source>
        <dbReference type="ARBA" id="ARBA00022723"/>
    </source>
</evidence>
<evidence type="ECO:0000313" key="9">
    <source>
        <dbReference type="EMBL" id="MDQ0314548.1"/>
    </source>
</evidence>
<organism evidence="9 10">
    <name type="scientific">Amorphus orientalis</name>
    <dbReference type="NCBI Taxonomy" id="649198"/>
    <lineage>
        <taxon>Bacteria</taxon>
        <taxon>Pseudomonadati</taxon>
        <taxon>Pseudomonadota</taxon>
        <taxon>Alphaproteobacteria</taxon>
        <taxon>Hyphomicrobiales</taxon>
        <taxon>Amorphaceae</taxon>
        <taxon>Amorphus</taxon>
    </lineage>
</organism>
<dbReference type="InterPro" id="IPR015889">
    <property type="entry name" value="Intradiol_dOase_core"/>
</dbReference>